<dbReference type="GO" id="GO:0022857">
    <property type="term" value="F:transmembrane transporter activity"/>
    <property type="evidence" value="ECO:0007669"/>
    <property type="project" value="TreeGrafter"/>
</dbReference>
<evidence type="ECO:0000313" key="9">
    <source>
        <dbReference type="EMBL" id="KGN72984.1"/>
    </source>
</evidence>
<dbReference type="RefSeq" id="WP_036874882.1">
    <property type="nucleotide sequence ID" value="NZ_JBGYTE010000026.1"/>
</dbReference>
<comment type="caution">
    <text evidence="9">The sequence shown here is derived from an EMBL/GenBank/DDBJ whole genome shotgun (WGS) entry which is preliminary data.</text>
</comment>
<feature type="transmembrane region" description="Helical" evidence="6">
    <location>
        <begin position="422"/>
        <end position="446"/>
    </location>
</feature>
<dbReference type="EMBL" id="JRFA01000025">
    <property type="protein sequence ID" value="KGN72984.1"/>
    <property type="molecule type" value="Genomic_DNA"/>
</dbReference>
<accession>A0A0A2E954</accession>
<gene>
    <name evidence="9" type="ORF">HQ47_08985</name>
</gene>
<evidence type="ECO:0000313" key="10">
    <source>
        <dbReference type="Proteomes" id="UP000030103"/>
    </source>
</evidence>
<dbReference type="Pfam" id="PF12704">
    <property type="entry name" value="MacB_PCD"/>
    <property type="match status" value="1"/>
</dbReference>
<feature type="transmembrane region" description="Helical" evidence="6">
    <location>
        <begin position="286"/>
        <end position="308"/>
    </location>
</feature>
<evidence type="ECO:0000259" key="8">
    <source>
        <dbReference type="Pfam" id="PF12704"/>
    </source>
</evidence>
<dbReference type="GO" id="GO:0005886">
    <property type="term" value="C:plasma membrane"/>
    <property type="evidence" value="ECO:0007669"/>
    <property type="project" value="UniProtKB-SubCell"/>
</dbReference>
<feature type="domain" description="ABC3 transporter permease C-terminal" evidence="7">
    <location>
        <begin position="290"/>
        <end position="404"/>
    </location>
</feature>
<evidence type="ECO:0000256" key="6">
    <source>
        <dbReference type="SAM" id="Phobius"/>
    </source>
</evidence>
<name>A0A0A2E954_9PORP</name>
<keyword evidence="2" id="KW-1003">Cell membrane</keyword>
<keyword evidence="4 6" id="KW-1133">Transmembrane helix</keyword>
<evidence type="ECO:0000256" key="1">
    <source>
        <dbReference type="ARBA" id="ARBA00004651"/>
    </source>
</evidence>
<dbReference type="PANTHER" id="PTHR30572">
    <property type="entry name" value="MEMBRANE COMPONENT OF TRANSPORTER-RELATED"/>
    <property type="match status" value="1"/>
</dbReference>
<evidence type="ECO:0000256" key="3">
    <source>
        <dbReference type="ARBA" id="ARBA00022692"/>
    </source>
</evidence>
<keyword evidence="10" id="KW-1185">Reference proteome</keyword>
<feature type="transmembrane region" description="Helical" evidence="6">
    <location>
        <begin position="329"/>
        <end position="356"/>
    </location>
</feature>
<feature type="transmembrane region" description="Helical" evidence="6">
    <location>
        <begin position="376"/>
        <end position="401"/>
    </location>
</feature>
<keyword evidence="3 6" id="KW-0812">Transmembrane</keyword>
<reference evidence="9 10" key="1">
    <citation type="submission" date="2014-09" db="EMBL/GenBank/DDBJ databases">
        <title>Draft Genome Sequence of Porphyromonas macacae COT-192_OH2859.</title>
        <authorList>
            <person name="Wallis C."/>
            <person name="Deusch O."/>
            <person name="O'Flynn C."/>
            <person name="Davis I."/>
            <person name="Horsfall A."/>
            <person name="Kirkwood N."/>
            <person name="Harris S."/>
            <person name="Eisen J.A."/>
            <person name="Coil D.A."/>
            <person name="Darling A.E."/>
            <person name="Jospin G."/>
            <person name="Alexiev A."/>
        </authorList>
    </citation>
    <scope>NUCLEOTIDE SEQUENCE [LARGE SCALE GENOMIC DNA]</scope>
    <source>
        <strain evidence="10">COT-192 OH2859</strain>
    </source>
</reference>
<protein>
    <submittedName>
        <fullName evidence="9">ABC transporter permease</fullName>
    </submittedName>
</protein>
<dbReference type="InterPro" id="IPR050250">
    <property type="entry name" value="Macrolide_Exporter_MacB"/>
</dbReference>
<dbReference type="PANTHER" id="PTHR30572:SF18">
    <property type="entry name" value="ABC-TYPE MACROLIDE FAMILY EXPORT SYSTEM PERMEASE COMPONENT 2"/>
    <property type="match status" value="1"/>
</dbReference>
<sequence length="787" mass="89078">MRTYLKYLSRNKLYTFVTIIGFALSLMFVFVLGFYVRHERSADRFHSHYKQIYQLNFASKKFDWANSPITSYPAGTLIKERIPVLEDVCRISDYNDKEYVFTGNDPGQGLLTSHISVQSNFFSFFDGFKLKEGNPKDVLIGKGSAVISTTLASKLFGSESPIGKEIFFYDFMKEKNTYRITGIMKPMSENSHITPVELLLYQEPAEGDVNHGNYITYIKAKPGIDLVKKEDLIHKAIDGKDVVFFFDKEAIAKVWPLEKCYLSPFSKSDMSFMHMVKKGNIDRIRMISAVTLLILVIAIISYINLTLAQAGSRGREVALKKLLGSSRSAIVFQLWKESLLVILLSTLVALMTMFLMEPVFDRLFDTHLYLSQNITLSLILILIGLMLVLSIICAVLPALFISRFRPVDIVSGKFRRLVKSRFSQVMVVSQYVITMVLIGCTLIMGWQIRFMTNSDLGYNYKNMLTVSVFGMETKTINTIKEEFEKIPGITGVGLTRGTPVNGGNNNSSNYKGKPTPMQIFQMDSVALRLMNLKMKPNGLQAGDPDRAFYLSRAAYNDFDVANLPDNVIHWGQAGDFYYCGDAPDLRFGGFKGVQSSYLFSSFPSSPKYLWSILVGYDSHTDYVVLTEKLRSTYSRITGIPYTEIKRTEDTIAEHSREERSIGGFLLLFSILALISTVMSVFAMSALRIRHKQKEIAIRKVIGAREVQILKIISRQSLWNLLAAFVVSCPITYFIMQRWLQGYTYHTAMPWWAFPAALLIVSSVAFVSMLGMSLKAAVSNPVDYLKNE</sequence>
<feature type="transmembrane region" description="Helical" evidence="6">
    <location>
        <begin position="747"/>
        <end position="769"/>
    </location>
</feature>
<dbReference type="Proteomes" id="UP000030103">
    <property type="component" value="Unassembled WGS sequence"/>
</dbReference>
<dbReference type="eggNOG" id="COG0577">
    <property type="taxonomic scope" value="Bacteria"/>
</dbReference>
<dbReference type="OrthoDB" id="973976at2"/>
<feature type="domain" description="MacB-like periplasmic core" evidence="8">
    <location>
        <begin position="15"/>
        <end position="227"/>
    </location>
</feature>
<feature type="transmembrane region" description="Helical" evidence="6">
    <location>
        <begin position="12"/>
        <end position="36"/>
    </location>
</feature>
<keyword evidence="5 6" id="KW-0472">Membrane</keyword>
<dbReference type="AlphaFoldDB" id="A0A0A2E954"/>
<dbReference type="InterPro" id="IPR003838">
    <property type="entry name" value="ABC3_permease_C"/>
</dbReference>
<evidence type="ECO:0000259" key="7">
    <source>
        <dbReference type="Pfam" id="PF02687"/>
    </source>
</evidence>
<feature type="domain" description="ABC3 transporter permease C-terminal" evidence="7">
    <location>
        <begin position="667"/>
        <end position="779"/>
    </location>
</feature>
<evidence type="ECO:0000256" key="4">
    <source>
        <dbReference type="ARBA" id="ARBA00022989"/>
    </source>
</evidence>
<evidence type="ECO:0000256" key="5">
    <source>
        <dbReference type="ARBA" id="ARBA00023136"/>
    </source>
</evidence>
<organism evidence="9 10">
    <name type="scientific">Porphyromonas macacae</name>
    <dbReference type="NCBI Taxonomy" id="28115"/>
    <lineage>
        <taxon>Bacteria</taxon>
        <taxon>Pseudomonadati</taxon>
        <taxon>Bacteroidota</taxon>
        <taxon>Bacteroidia</taxon>
        <taxon>Bacteroidales</taxon>
        <taxon>Porphyromonadaceae</taxon>
        <taxon>Porphyromonas</taxon>
    </lineage>
</organism>
<comment type="subcellular location">
    <subcellularLocation>
        <location evidence="1">Cell membrane</location>
        <topology evidence="1">Multi-pass membrane protein</topology>
    </subcellularLocation>
</comment>
<dbReference type="Pfam" id="PF02687">
    <property type="entry name" value="FtsX"/>
    <property type="match status" value="2"/>
</dbReference>
<feature type="transmembrane region" description="Helical" evidence="6">
    <location>
        <begin position="717"/>
        <end position="735"/>
    </location>
</feature>
<dbReference type="STRING" id="28115.HQ47_08985"/>
<proteinExistence type="predicted"/>
<dbReference type="InterPro" id="IPR025857">
    <property type="entry name" value="MacB_PCD"/>
</dbReference>
<feature type="transmembrane region" description="Helical" evidence="6">
    <location>
        <begin position="664"/>
        <end position="686"/>
    </location>
</feature>
<evidence type="ECO:0000256" key="2">
    <source>
        <dbReference type="ARBA" id="ARBA00022475"/>
    </source>
</evidence>